<dbReference type="Proteomes" id="UP000033815">
    <property type="component" value="Unassembled WGS sequence"/>
</dbReference>
<organism evidence="2 3">
    <name type="scientific">Candidatus Nomurabacteria bacterium GW2011_GWB1_44_12</name>
    <dbReference type="NCBI Taxonomy" id="1618748"/>
    <lineage>
        <taxon>Bacteria</taxon>
        <taxon>Candidatus Nomuraibacteriota</taxon>
    </lineage>
</organism>
<name>A0A837I9S4_9BACT</name>
<keyword evidence="1" id="KW-0812">Transmembrane</keyword>
<evidence type="ECO:0000313" key="2">
    <source>
        <dbReference type="EMBL" id="KKT36692.1"/>
    </source>
</evidence>
<keyword evidence="1" id="KW-1133">Transmembrane helix</keyword>
<keyword evidence="1" id="KW-0472">Membrane</keyword>
<sequence>MKGENVAYLGEEEYHIGMKKYILGFIVGATVLAGTGVVFADERGGNPIKVLMETTQAIQDEISNLWTTLANIQLTPGPQGPQGIPGIQGEQGVQGNVGTTGSQGADGAVGPKGDVGPQGTISTQIIVGVPFTVRLSSNGNAFATATCPAGKSVLGGGVKYLVANASDNSNAFSNTIYNGVQLTQSFPSSIDTWQTNVIFFNASGAGADLILTAYAICAV</sequence>
<gene>
    <name evidence="2" type="ORF">UW25_C0004G0020</name>
</gene>
<evidence type="ECO:0000256" key="1">
    <source>
        <dbReference type="SAM" id="Phobius"/>
    </source>
</evidence>
<dbReference type="Pfam" id="PF01391">
    <property type="entry name" value="Collagen"/>
    <property type="match status" value="1"/>
</dbReference>
<proteinExistence type="predicted"/>
<dbReference type="AlphaFoldDB" id="A0A837I9S4"/>
<evidence type="ECO:0000313" key="3">
    <source>
        <dbReference type="Proteomes" id="UP000033815"/>
    </source>
</evidence>
<feature type="transmembrane region" description="Helical" evidence="1">
    <location>
        <begin position="21"/>
        <end position="40"/>
    </location>
</feature>
<reference evidence="2 3" key="1">
    <citation type="journal article" date="2015" name="Nature">
        <title>rRNA introns, odd ribosomes, and small enigmatic genomes across a large radiation of phyla.</title>
        <authorList>
            <person name="Brown C.T."/>
            <person name="Hug L.A."/>
            <person name="Thomas B.C."/>
            <person name="Sharon I."/>
            <person name="Castelle C.J."/>
            <person name="Singh A."/>
            <person name="Wilkins M.J."/>
            <person name="Williams K.H."/>
            <person name="Banfield J.F."/>
        </authorList>
    </citation>
    <scope>NUCLEOTIDE SEQUENCE [LARGE SCALE GENOMIC DNA]</scope>
</reference>
<evidence type="ECO:0008006" key="4">
    <source>
        <dbReference type="Google" id="ProtNLM"/>
    </source>
</evidence>
<dbReference type="InterPro" id="IPR008160">
    <property type="entry name" value="Collagen"/>
</dbReference>
<accession>A0A837I9S4</accession>
<dbReference type="EMBL" id="LCHP01000004">
    <property type="protein sequence ID" value="KKT36692.1"/>
    <property type="molecule type" value="Genomic_DNA"/>
</dbReference>
<comment type="caution">
    <text evidence="2">The sequence shown here is derived from an EMBL/GenBank/DDBJ whole genome shotgun (WGS) entry which is preliminary data.</text>
</comment>
<protein>
    <recommendedName>
        <fullName evidence="4">Collagen triple helix repeat protein</fullName>
    </recommendedName>
</protein>